<dbReference type="AlphaFoldDB" id="A0A7V8VDE3"/>
<organism evidence="2 3">
    <name type="scientific">Thermogemmata fonticola</name>
    <dbReference type="NCBI Taxonomy" id="2755323"/>
    <lineage>
        <taxon>Bacteria</taxon>
        <taxon>Pseudomonadati</taxon>
        <taxon>Planctomycetota</taxon>
        <taxon>Planctomycetia</taxon>
        <taxon>Gemmatales</taxon>
        <taxon>Gemmataceae</taxon>
        <taxon>Thermogemmata</taxon>
    </lineage>
</organism>
<gene>
    <name evidence="2" type="ORF">H0921_07450</name>
</gene>
<dbReference type="Proteomes" id="UP000542342">
    <property type="component" value="Unassembled WGS sequence"/>
</dbReference>
<evidence type="ECO:0000256" key="1">
    <source>
        <dbReference type="SAM" id="MobiDB-lite"/>
    </source>
</evidence>
<name>A0A7V8VDE3_9BACT</name>
<comment type="caution">
    <text evidence="2">The sequence shown here is derived from an EMBL/GenBank/DDBJ whole genome shotgun (WGS) entry which is preliminary data.</text>
</comment>
<accession>A0A7V8VDE3</accession>
<proteinExistence type="predicted"/>
<protein>
    <submittedName>
        <fullName evidence="2">Uncharacterized protein</fullName>
    </submittedName>
</protein>
<feature type="region of interest" description="Disordered" evidence="1">
    <location>
        <begin position="1"/>
        <end position="20"/>
    </location>
</feature>
<evidence type="ECO:0000313" key="3">
    <source>
        <dbReference type="Proteomes" id="UP000542342"/>
    </source>
</evidence>
<reference evidence="2 3" key="1">
    <citation type="submission" date="2020-07" db="EMBL/GenBank/DDBJ databases">
        <title>Thermogemmata thermophila gen. nov., sp. nov., a novel moderate thermophilic planctomycete from a Kamchatka hot spring.</title>
        <authorList>
            <person name="Elcheninov A.G."/>
            <person name="Podosokorskaya O.A."/>
            <person name="Kovaleva O.L."/>
            <person name="Novikov A."/>
            <person name="Bonch-Osmolovskaya E.A."/>
            <person name="Toshchakov S.V."/>
            <person name="Kublanov I.V."/>
        </authorList>
    </citation>
    <scope>NUCLEOTIDE SEQUENCE [LARGE SCALE GENOMIC DNA]</scope>
    <source>
        <strain evidence="2 3">2918</strain>
    </source>
</reference>
<evidence type="ECO:0000313" key="2">
    <source>
        <dbReference type="EMBL" id="MBA2225994.1"/>
    </source>
</evidence>
<sequence length="370" mass="39447">MAASQEPSRAAGLLSWPGGSPCRQALVVWGRRGWSRGGTGLAALLSLALAACSSSPVKPTGGGEPSDRTPGTASHSQQAPPLPPPSGKDSEPPAGQKSGDPASSSTVWRTASAEEPAVATAIAFLKSLSEGTPRLELLTADLVRIIGRPWELPGDREKGYSSLAAESWLKRAGRGRTFAPPIGLVGTEWAILSGSAQQDSNPGHYYLLLRREGQNWQVDLLVLSSAEVPLTWPKRDQAASTPGADRGEQELAGAMLRCWLAALADRKALSPDDRSVLVAAGLSPALRQAWAAPFDSDKAHGYDFNRGQLQLKIAAMIQDLQQFHLHPLDPPRHWQIEGKGDKGASRRWVLALESAGPSGKWLIERIQETP</sequence>
<feature type="region of interest" description="Disordered" evidence="1">
    <location>
        <begin position="53"/>
        <end position="111"/>
    </location>
</feature>
<dbReference type="EMBL" id="JACEFB010000004">
    <property type="protein sequence ID" value="MBA2225994.1"/>
    <property type="molecule type" value="Genomic_DNA"/>
</dbReference>
<keyword evidence="3" id="KW-1185">Reference proteome</keyword>
<dbReference type="RefSeq" id="WP_194537437.1">
    <property type="nucleotide sequence ID" value="NZ_JACEFB010000004.1"/>
</dbReference>
<feature type="compositionally biased region" description="Polar residues" evidence="1">
    <location>
        <begin position="69"/>
        <end position="79"/>
    </location>
</feature>